<name>G4CFT6_9NEIS</name>
<dbReference type="STRING" id="1032488.HMPREF9371_0475"/>
<feature type="transmembrane region" description="Helical" evidence="1">
    <location>
        <begin position="63"/>
        <end position="83"/>
    </location>
</feature>
<sequence length="157" mass="16725">MNCIHIWGFCKGLSLPLNIALYMDTFWLLTGLAFSALTSATLLPGTSEAALLAVVHGRADLALAAWGVATAANTAGSLVSYALGRLLPPKQHPGYAAGYLKRYGSVCLLLAWVPFIGDALPVAAGWLRMNAWLCALMLLIGKGLRYAFLIGGWQLFS</sequence>
<keyword evidence="1" id="KW-1133">Transmembrane helix</keyword>
<evidence type="ECO:0000256" key="1">
    <source>
        <dbReference type="SAM" id="Phobius"/>
    </source>
</evidence>
<dbReference type="HOGENOM" id="CLU_125997_1_0_4"/>
<dbReference type="PATRIC" id="fig|1032488.3.peg.438"/>
<keyword evidence="3" id="KW-1185">Reference proteome</keyword>
<feature type="transmembrane region" description="Helical" evidence="1">
    <location>
        <begin position="130"/>
        <end position="156"/>
    </location>
</feature>
<keyword evidence="1" id="KW-0812">Transmembrane</keyword>
<dbReference type="AlphaFoldDB" id="G4CFT6"/>
<dbReference type="InterPro" id="IPR051311">
    <property type="entry name" value="DedA_domain"/>
</dbReference>
<comment type="caution">
    <text evidence="2">The sequence shown here is derived from an EMBL/GenBank/DDBJ whole genome shotgun (WGS) entry which is preliminary data.</text>
</comment>
<feature type="transmembrane region" description="Helical" evidence="1">
    <location>
        <begin position="103"/>
        <end position="124"/>
    </location>
</feature>
<feature type="transmembrane region" description="Helical" evidence="1">
    <location>
        <begin position="21"/>
        <end position="43"/>
    </location>
</feature>
<gene>
    <name evidence="2" type="ORF">HMPREF9371_0475</name>
</gene>
<keyword evidence="1" id="KW-0472">Membrane</keyword>
<proteinExistence type="predicted"/>
<reference evidence="2 3" key="1">
    <citation type="submission" date="2011-05" db="EMBL/GenBank/DDBJ databases">
        <authorList>
            <person name="Muzny D."/>
            <person name="Qin X."/>
            <person name="Deng J."/>
            <person name="Jiang H."/>
            <person name="Liu Y."/>
            <person name="Qu J."/>
            <person name="Song X.-Z."/>
            <person name="Zhang L."/>
            <person name="Thornton R."/>
            <person name="Coyle M."/>
            <person name="Francisco L."/>
            <person name="Jackson L."/>
            <person name="Javaid M."/>
            <person name="Korchina V."/>
            <person name="Kovar C."/>
            <person name="Mata R."/>
            <person name="Mathew T."/>
            <person name="Ngo R."/>
            <person name="Nguyen L."/>
            <person name="Nguyen N."/>
            <person name="Okwuonu G."/>
            <person name="Ongeri F."/>
            <person name="Pham C."/>
            <person name="Simmons D."/>
            <person name="Wilczek-Boney K."/>
            <person name="Hale W."/>
            <person name="Jakkamsetti A."/>
            <person name="Pham P."/>
            <person name="Ruth R."/>
            <person name="San Lucas F."/>
            <person name="Warren J."/>
            <person name="Zhang J."/>
            <person name="Zhao Z."/>
            <person name="Zhou C."/>
            <person name="Zhu D."/>
            <person name="Lee S."/>
            <person name="Bess C."/>
            <person name="Blankenburg K."/>
            <person name="Forbes L."/>
            <person name="Fu Q."/>
            <person name="Gubbala S."/>
            <person name="Hirani K."/>
            <person name="Jayaseelan J.C."/>
            <person name="Lara F."/>
            <person name="Munidasa M."/>
            <person name="Palculict T."/>
            <person name="Patil S."/>
            <person name="Pu L.-L."/>
            <person name="Saada N."/>
            <person name="Tang L."/>
            <person name="Weissenberger G."/>
            <person name="Zhu Y."/>
            <person name="Hemphill L."/>
            <person name="Shang Y."/>
            <person name="Youmans B."/>
            <person name="Ayvaz T."/>
            <person name="Ross M."/>
            <person name="Santibanez J."/>
            <person name="Aqrawi P."/>
            <person name="Gross S."/>
            <person name="Joshi V."/>
            <person name="Fowler G."/>
            <person name="Nazareth L."/>
            <person name="Reid J."/>
            <person name="Worley K."/>
            <person name="Petrosino J."/>
            <person name="Highlander S."/>
            <person name="Gibbs R."/>
        </authorList>
    </citation>
    <scope>NUCLEOTIDE SEQUENCE [LARGE SCALE GENOMIC DNA]</scope>
    <source>
        <strain evidence="2 3">871</strain>
    </source>
</reference>
<dbReference type="Proteomes" id="UP000003019">
    <property type="component" value="Unassembled WGS sequence"/>
</dbReference>
<evidence type="ECO:0000313" key="3">
    <source>
        <dbReference type="Proteomes" id="UP000003019"/>
    </source>
</evidence>
<accession>G4CFT6</accession>
<dbReference type="PANTHER" id="PTHR42709">
    <property type="entry name" value="ALKALINE PHOSPHATASE LIKE PROTEIN"/>
    <property type="match status" value="1"/>
</dbReference>
<protein>
    <submittedName>
        <fullName evidence="2">Membrane protein</fullName>
    </submittedName>
</protein>
<dbReference type="EMBL" id="AGAY01000018">
    <property type="protein sequence ID" value="EGY53290.1"/>
    <property type="molecule type" value="Genomic_DNA"/>
</dbReference>
<evidence type="ECO:0000313" key="2">
    <source>
        <dbReference type="EMBL" id="EGY53290.1"/>
    </source>
</evidence>
<dbReference type="PANTHER" id="PTHR42709:SF4">
    <property type="entry name" value="INNER MEMBRANE PROTEIN YQAA"/>
    <property type="match status" value="1"/>
</dbReference>
<organism evidence="2 3">
    <name type="scientific">Neisseria shayeganii 871</name>
    <dbReference type="NCBI Taxonomy" id="1032488"/>
    <lineage>
        <taxon>Bacteria</taxon>
        <taxon>Pseudomonadati</taxon>
        <taxon>Pseudomonadota</taxon>
        <taxon>Betaproteobacteria</taxon>
        <taxon>Neisseriales</taxon>
        <taxon>Neisseriaceae</taxon>
        <taxon>Neisseria</taxon>
    </lineage>
</organism>